<dbReference type="WBParaSite" id="L893_g11195.t1">
    <property type="protein sequence ID" value="L893_g11195.t1"/>
    <property type="gene ID" value="L893_g11195"/>
</dbReference>
<keyword evidence="2" id="KW-1185">Reference proteome</keyword>
<reference evidence="3" key="1">
    <citation type="submission" date="2016-11" db="UniProtKB">
        <authorList>
            <consortium name="WormBaseParasite"/>
        </authorList>
    </citation>
    <scope>IDENTIFICATION</scope>
</reference>
<dbReference type="AlphaFoldDB" id="A0A1I7Y0H9"/>
<accession>A0A1I7Y0H9</accession>
<evidence type="ECO:0000313" key="3">
    <source>
        <dbReference type="WBParaSite" id="L893_g11195.t1"/>
    </source>
</evidence>
<evidence type="ECO:0000313" key="2">
    <source>
        <dbReference type="Proteomes" id="UP000095287"/>
    </source>
</evidence>
<feature type="region of interest" description="Disordered" evidence="1">
    <location>
        <begin position="1"/>
        <end position="32"/>
    </location>
</feature>
<dbReference type="Proteomes" id="UP000095287">
    <property type="component" value="Unplaced"/>
</dbReference>
<organism evidence="2 3">
    <name type="scientific">Steinernema glaseri</name>
    <dbReference type="NCBI Taxonomy" id="37863"/>
    <lineage>
        <taxon>Eukaryota</taxon>
        <taxon>Metazoa</taxon>
        <taxon>Ecdysozoa</taxon>
        <taxon>Nematoda</taxon>
        <taxon>Chromadorea</taxon>
        <taxon>Rhabditida</taxon>
        <taxon>Tylenchina</taxon>
        <taxon>Panagrolaimomorpha</taxon>
        <taxon>Strongyloidoidea</taxon>
        <taxon>Steinernematidae</taxon>
        <taxon>Steinernema</taxon>
    </lineage>
</organism>
<protein>
    <submittedName>
        <fullName evidence="3">Histone domain-containing protein</fullName>
    </submittedName>
</protein>
<sequence>MSTKKRRKEVRYPQGHQAASQTPPWVNPHKKDEKKYATLKNIKQRVSLLLGSIRARHRYPVYLSSPPNNNKSDPILSNLRSIAPSTAPLTVDLSAFAVASGRLLP</sequence>
<name>A0A1I7Y0H9_9BILA</name>
<evidence type="ECO:0000256" key="1">
    <source>
        <dbReference type="SAM" id="MobiDB-lite"/>
    </source>
</evidence>
<proteinExistence type="predicted"/>